<dbReference type="Gene3D" id="3.40.47.10">
    <property type="match status" value="1"/>
</dbReference>
<dbReference type="Pfam" id="PF08990">
    <property type="entry name" value="Docking"/>
    <property type="match status" value="1"/>
</dbReference>
<keyword evidence="7" id="KW-0012">Acyltransferase</keyword>
<gene>
    <name evidence="7" type="ORF">ETD85_60080</name>
</gene>
<dbReference type="InterPro" id="IPR016039">
    <property type="entry name" value="Thiolase-like"/>
</dbReference>
<dbReference type="InterPro" id="IPR032821">
    <property type="entry name" value="PKS_assoc"/>
</dbReference>
<dbReference type="InterPro" id="IPR016035">
    <property type="entry name" value="Acyl_Trfase/lysoPLipase"/>
</dbReference>
<keyword evidence="5" id="KW-0511">Multifunctional enzyme</keyword>
<dbReference type="EMBL" id="VCKX01000505">
    <property type="protein sequence ID" value="TMR10773.1"/>
    <property type="molecule type" value="Genomic_DNA"/>
</dbReference>
<keyword evidence="3" id="KW-0597">Phosphoprotein</keyword>
<dbReference type="AlphaFoldDB" id="A0A5S4F475"/>
<keyword evidence="2" id="KW-0596">Phosphopantetheine</keyword>
<name>A0A5S4F475_9ACTN</name>
<dbReference type="PANTHER" id="PTHR43775:SF51">
    <property type="entry name" value="INACTIVE PHENOLPHTHIOCEROL SYNTHESIS POLYKETIDE SYNTHASE TYPE I PKS1-RELATED"/>
    <property type="match status" value="1"/>
</dbReference>
<protein>
    <submittedName>
        <fullName evidence="7">Acyltransferase domain-containing protein</fullName>
    </submittedName>
</protein>
<dbReference type="GO" id="GO:0006633">
    <property type="term" value="P:fatty acid biosynthetic process"/>
    <property type="evidence" value="ECO:0007669"/>
    <property type="project" value="InterPro"/>
</dbReference>
<dbReference type="GO" id="GO:0004312">
    <property type="term" value="F:fatty acid synthase activity"/>
    <property type="evidence" value="ECO:0007669"/>
    <property type="project" value="TreeGrafter"/>
</dbReference>
<dbReference type="SUPFAM" id="SSF52151">
    <property type="entry name" value="FabD/lysophospholipase-like"/>
    <property type="match status" value="1"/>
</dbReference>
<feature type="non-terminal residue" evidence="7">
    <location>
        <position position="667"/>
    </location>
</feature>
<dbReference type="InterPro" id="IPR018201">
    <property type="entry name" value="Ketoacyl_synth_AS"/>
</dbReference>
<evidence type="ECO:0000256" key="5">
    <source>
        <dbReference type="ARBA" id="ARBA00023268"/>
    </source>
</evidence>
<dbReference type="GO" id="GO:0030639">
    <property type="term" value="P:polyketide biosynthetic process"/>
    <property type="evidence" value="ECO:0007669"/>
    <property type="project" value="UniProtKB-ARBA"/>
</dbReference>
<dbReference type="InterPro" id="IPR020841">
    <property type="entry name" value="PKS_Beta-ketoAc_synthase_dom"/>
</dbReference>
<dbReference type="PANTHER" id="PTHR43775">
    <property type="entry name" value="FATTY ACID SYNTHASE"/>
    <property type="match status" value="1"/>
</dbReference>
<dbReference type="Pfam" id="PF00698">
    <property type="entry name" value="Acyl_transf_1"/>
    <property type="match status" value="1"/>
</dbReference>
<organism evidence="7 8">
    <name type="scientific">Nonomuraea zeae</name>
    <dbReference type="NCBI Taxonomy" id="1642303"/>
    <lineage>
        <taxon>Bacteria</taxon>
        <taxon>Bacillati</taxon>
        <taxon>Actinomycetota</taxon>
        <taxon>Actinomycetes</taxon>
        <taxon>Streptosporangiales</taxon>
        <taxon>Streptosporangiaceae</taxon>
        <taxon>Nonomuraea</taxon>
    </lineage>
</organism>
<dbReference type="FunFam" id="3.40.47.10:FF:000019">
    <property type="entry name" value="Polyketide synthase type I"/>
    <property type="match status" value="1"/>
</dbReference>
<dbReference type="OrthoDB" id="4537517at2"/>
<feature type="domain" description="Ketosynthase family 3 (KS3)" evidence="6">
    <location>
        <begin position="33"/>
        <end position="459"/>
    </location>
</feature>
<dbReference type="InterPro" id="IPR014030">
    <property type="entry name" value="Ketoacyl_synth_N"/>
</dbReference>
<reference evidence="7 8" key="1">
    <citation type="submission" date="2019-05" db="EMBL/GenBank/DDBJ databases">
        <title>Draft genome sequence of Nonomuraea zeae DSM 100528.</title>
        <authorList>
            <person name="Saricaoglu S."/>
            <person name="Isik K."/>
        </authorList>
    </citation>
    <scope>NUCLEOTIDE SEQUENCE [LARGE SCALE GENOMIC DNA]</scope>
    <source>
        <strain evidence="7 8">DSM 100528</strain>
    </source>
</reference>
<dbReference type="Proteomes" id="UP000306628">
    <property type="component" value="Unassembled WGS sequence"/>
</dbReference>
<dbReference type="Gene3D" id="3.40.366.10">
    <property type="entry name" value="Malonyl-Coenzyme A Acyl Carrier Protein, domain 2"/>
    <property type="match status" value="1"/>
</dbReference>
<dbReference type="SMART" id="SM00827">
    <property type="entry name" value="PKS_AT"/>
    <property type="match status" value="1"/>
</dbReference>
<evidence type="ECO:0000259" key="6">
    <source>
        <dbReference type="PROSITE" id="PS52004"/>
    </source>
</evidence>
<dbReference type="RefSeq" id="WP_138698726.1">
    <property type="nucleotide sequence ID" value="NZ_VCKX01000505.1"/>
</dbReference>
<dbReference type="InterPro" id="IPR036299">
    <property type="entry name" value="Polyketide_synth_docking_sf"/>
</dbReference>
<evidence type="ECO:0000313" key="8">
    <source>
        <dbReference type="Proteomes" id="UP000306628"/>
    </source>
</evidence>
<evidence type="ECO:0000256" key="2">
    <source>
        <dbReference type="ARBA" id="ARBA00022450"/>
    </source>
</evidence>
<dbReference type="SUPFAM" id="SSF101173">
    <property type="entry name" value="Docking domain B of the erythromycin polyketide synthase (DEBS)"/>
    <property type="match status" value="1"/>
</dbReference>
<dbReference type="CDD" id="cd00833">
    <property type="entry name" value="PKS"/>
    <property type="match status" value="1"/>
</dbReference>
<comment type="caution">
    <text evidence="7">The sequence shown here is derived from an EMBL/GenBank/DDBJ whole genome shotgun (WGS) entry which is preliminary data.</text>
</comment>
<proteinExistence type="predicted"/>
<dbReference type="InterPro" id="IPR001227">
    <property type="entry name" value="Ac_transferase_dom_sf"/>
</dbReference>
<dbReference type="SMART" id="SM00825">
    <property type="entry name" value="PKS_KS"/>
    <property type="match status" value="1"/>
</dbReference>
<dbReference type="Pfam" id="PF16197">
    <property type="entry name" value="KAsynt_C_assoc"/>
    <property type="match status" value="1"/>
</dbReference>
<dbReference type="GO" id="GO:0017000">
    <property type="term" value="P:antibiotic biosynthetic process"/>
    <property type="evidence" value="ECO:0007669"/>
    <property type="project" value="UniProtKB-ARBA"/>
</dbReference>
<dbReference type="Pfam" id="PF02801">
    <property type="entry name" value="Ketoacyl-synt_C"/>
    <property type="match status" value="1"/>
</dbReference>
<dbReference type="GO" id="GO:0004315">
    <property type="term" value="F:3-oxoacyl-[acyl-carrier-protein] synthase activity"/>
    <property type="evidence" value="ECO:0007669"/>
    <property type="project" value="InterPro"/>
</dbReference>
<evidence type="ECO:0000256" key="1">
    <source>
        <dbReference type="ARBA" id="ARBA00001957"/>
    </source>
</evidence>
<evidence type="ECO:0000256" key="3">
    <source>
        <dbReference type="ARBA" id="ARBA00022553"/>
    </source>
</evidence>
<dbReference type="InterPro" id="IPR014043">
    <property type="entry name" value="Acyl_transferase_dom"/>
</dbReference>
<accession>A0A5S4F475</accession>
<dbReference type="Pfam" id="PF00109">
    <property type="entry name" value="ketoacyl-synt"/>
    <property type="match status" value="1"/>
</dbReference>
<keyword evidence="4 7" id="KW-0808">Transferase</keyword>
<comment type="cofactor">
    <cofactor evidence="1">
        <name>pantetheine 4'-phosphate</name>
        <dbReference type="ChEBI" id="CHEBI:47942"/>
    </cofactor>
</comment>
<evidence type="ECO:0000313" key="7">
    <source>
        <dbReference type="EMBL" id="TMR10773.1"/>
    </source>
</evidence>
<dbReference type="InterPro" id="IPR015083">
    <property type="entry name" value="NorB/c/GfsB-D-like_docking"/>
</dbReference>
<dbReference type="PROSITE" id="PS00606">
    <property type="entry name" value="KS3_1"/>
    <property type="match status" value="1"/>
</dbReference>
<dbReference type="InterPro" id="IPR014031">
    <property type="entry name" value="Ketoacyl_synth_C"/>
</dbReference>
<dbReference type="Gene3D" id="3.30.70.3290">
    <property type="match status" value="1"/>
</dbReference>
<dbReference type="InterPro" id="IPR050091">
    <property type="entry name" value="PKS_NRPS_Biosynth_Enz"/>
</dbReference>
<sequence>MSNEEKLRGYLKRVTADLQRTRQLLAETEAARHEPIAIVGMACRFPGGAGSPEELWRLVVDEVDAIGPFPTGRGWNLDELFDPDPDAFGKSYAREGGFVYDADRFDAEFFGISPREAIAIDPQQRLLLETSWEAIEGAGLDPTSLRGSRTGVYAGVSAQEYVSLANPGNDDVQGHVLTGTTVSVASGRIAYTLGLEGPAVSVDTACSSSLVALHLAVQALRNGECGLALAGGSTIMAAPGMFLEFSRQRGLAPDGRCKPFANAADGTAWGEGAAMVLLERLSDARANGHDVLAVVRGSAVNQDGRSSQLTAPNGPSQQRVIRQALADAQLTPPDIDAVEAHGTGTTLGDPVEAQALLATYGQNRETPLWLGSVKSNIGHTLAAAGLAGVIKMVQAMRYGLLPKTLHVDAPSRHVDWEAGAVSLLTEPTPWPELAGDRPRRSAVSSFAISGTNAHVILEAAPPAGREPTPVDGPVPWILSGKTEQAVRDQAARLAEHVRAHPELSPADVGYTLATRTRFPYRATVTGTTRDELLDQLDALPQPTAVPPGKTAFLFTGQGSQQAGMGADLYRTQPVFAEALDEVCAVLDAHLERPLKDVMFTDADALNDTRYTQPAIFAFQIALHRLLAHHGITADYYAGHSLGEITASHLAGVLNLQDAARMVTTLSL</sequence>
<keyword evidence="8" id="KW-1185">Reference proteome</keyword>
<dbReference type="PROSITE" id="PS52004">
    <property type="entry name" value="KS3_2"/>
    <property type="match status" value="1"/>
</dbReference>
<dbReference type="SUPFAM" id="SSF53901">
    <property type="entry name" value="Thiolase-like"/>
    <property type="match status" value="1"/>
</dbReference>
<evidence type="ECO:0000256" key="4">
    <source>
        <dbReference type="ARBA" id="ARBA00022679"/>
    </source>
</evidence>